<reference evidence="1" key="1">
    <citation type="submission" date="2020-03" db="EMBL/GenBank/DDBJ databases">
        <title>A high-quality chromosome-level genome assembly of a woody plant with both climbing and erect habits, Rhamnella rubrinervis.</title>
        <authorList>
            <person name="Lu Z."/>
            <person name="Yang Y."/>
            <person name="Zhu X."/>
            <person name="Sun Y."/>
        </authorList>
    </citation>
    <scope>NUCLEOTIDE SEQUENCE</scope>
    <source>
        <strain evidence="1">BYM</strain>
        <tissue evidence="1">Leaf</tissue>
    </source>
</reference>
<keyword evidence="2" id="KW-1185">Reference proteome</keyword>
<proteinExistence type="predicted"/>
<comment type="caution">
    <text evidence="1">The sequence shown here is derived from an EMBL/GenBank/DDBJ whole genome shotgun (WGS) entry which is preliminary data.</text>
</comment>
<organism evidence="1 2">
    <name type="scientific">Rhamnella rubrinervis</name>
    <dbReference type="NCBI Taxonomy" id="2594499"/>
    <lineage>
        <taxon>Eukaryota</taxon>
        <taxon>Viridiplantae</taxon>
        <taxon>Streptophyta</taxon>
        <taxon>Embryophyta</taxon>
        <taxon>Tracheophyta</taxon>
        <taxon>Spermatophyta</taxon>
        <taxon>Magnoliopsida</taxon>
        <taxon>eudicotyledons</taxon>
        <taxon>Gunneridae</taxon>
        <taxon>Pentapetalae</taxon>
        <taxon>rosids</taxon>
        <taxon>fabids</taxon>
        <taxon>Rosales</taxon>
        <taxon>Rhamnaceae</taxon>
        <taxon>rhamnoid group</taxon>
        <taxon>Rhamneae</taxon>
        <taxon>Rhamnella</taxon>
    </lineage>
</organism>
<gene>
    <name evidence="1" type="ORF">FNV43_RR26792</name>
</gene>
<dbReference type="Proteomes" id="UP000796880">
    <property type="component" value="Unassembled WGS sequence"/>
</dbReference>
<dbReference type="AlphaFoldDB" id="A0A8K0DN78"/>
<name>A0A8K0DN78_9ROSA</name>
<accession>A0A8K0DN78</accession>
<evidence type="ECO:0000313" key="1">
    <source>
        <dbReference type="EMBL" id="KAF3432053.1"/>
    </source>
</evidence>
<sequence length="307" mass="35477">MGGPLETNCVAISNVNGPVHCRISIRWQTQNKFLMEQSQLQACKANEVSKTDEAILKLESLKKEYPNAEESLCHLQEILRKENPDLGTEICDLKGCLYVLCELLVRQQQKLVTLRAQPRVVSDSFRDVVNLLKEYAPEIGIDESVKELLKALRAGKRINYADREILEVFGIIIERMREAHIWHAERKVEIMKVLQKKRTKQSLEEARELLKSYEAGDEALKEHHAFMLKKKDDTVRALLRLEIVGEIGESFRQLLKALEAVVEKLKGIITWDLKQLDDFIHELFRNSEKRPLEQEEEPSTSDKISYT</sequence>
<dbReference type="EMBL" id="VOIH02000012">
    <property type="protein sequence ID" value="KAF3432053.1"/>
    <property type="molecule type" value="Genomic_DNA"/>
</dbReference>
<protein>
    <submittedName>
        <fullName evidence="1">Uncharacterized protein</fullName>
    </submittedName>
</protein>
<evidence type="ECO:0000313" key="2">
    <source>
        <dbReference type="Proteomes" id="UP000796880"/>
    </source>
</evidence>